<dbReference type="EMBL" id="HBJA01152161">
    <property type="protein sequence ID" value="CAE0842782.1"/>
    <property type="molecule type" value="Transcribed_RNA"/>
</dbReference>
<dbReference type="Gene3D" id="1.25.10.10">
    <property type="entry name" value="Leucine-rich Repeat Variant"/>
    <property type="match status" value="1"/>
</dbReference>
<dbReference type="SUPFAM" id="SSF48371">
    <property type="entry name" value="ARM repeat"/>
    <property type="match status" value="1"/>
</dbReference>
<feature type="region of interest" description="Disordered" evidence="1">
    <location>
        <begin position="1"/>
        <end position="35"/>
    </location>
</feature>
<feature type="compositionally biased region" description="Basic residues" evidence="1">
    <location>
        <begin position="1"/>
        <end position="10"/>
    </location>
</feature>
<name>A0A7S4LPU5_9EUGL</name>
<reference evidence="2" key="1">
    <citation type="submission" date="2021-01" db="EMBL/GenBank/DDBJ databases">
        <authorList>
            <person name="Corre E."/>
            <person name="Pelletier E."/>
            <person name="Niang G."/>
            <person name="Scheremetjew M."/>
            <person name="Finn R."/>
            <person name="Kale V."/>
            <person name="Holt S."/>
            <person name="Cochrane G."/>
            <person name="Meng A."/>
            <person name="Brown T."/>
            <person name="Cohen L."/>
        </authorList>
    </citation>
    <scope>NUCLEOTIDE SEQUENCE</scope>
    <source>
        <strain evidence="2">CCMP1594</strain>
    </source>
</reference>
<protein>
    <submittedName>
        <fullName evidence="2">Uncharacterized protein</fullName>
    </submittedName>
</protein>
<feature type="region of interest" description="Disordered" evidence="1">
    <location>
        <begin position="292"/>
        <end position="311"/>
    </location>
</feature>
<accession>A0A7S4LPU5</accession>
<gene>
    <name evidence="2" type="ORF">EGYM00163_LOCUS52059</name>
</gene>
<dbReference type="InterPro" id="IPR011989">
    <property type="entry name" value="ARM-like"/>
</dbReference>
<sequence>MSSQRGKAKVARTFGRSTKLAQTSAGPPSGDLAPKVLAPEVPSAKVVREAKRSASKHALMRKTMVELFNELDNQPRRDLQETPHITHVIGNQMHHFTDHQQLVGNRTQPNAPTGQGQGIAESSSQPPSSAGCEALDDNALPFECLVHDDSLGDSHSSMQSLLDNDELFQTDLEMNNSCKRTVVSDEIDFILEGACPHLPSEQRATALRQLLTWLTSTRQANHHLRTINRIQDVLHAVCSFDVHTEPFLTDGLLVLICIIKDPVNHHSINENTKAWDAFLGVVRARLHDTGRARSSSAVSDGDRESSRQLKRKRSFLGAKAANGSGAVRDEDTCRIALCSAVLKLQSSMDAQPECLALTGLLAIVLGCNNMGFNAKEDRRQSLDQSSKTSGTAAAARFQQWFADNGGYETMGTVVLQAQENWDNKRPARNPNLVLKVLQLLEVLTCHRDQEGPKIGGGTTNANGTRRISVNVLDVLVSALQTASTDRQSGCSAVGGGASGPMITRMLHIIINLCAHGVCHAGTSKVKPMLHACWATLVHECDAPDPDTDIINCCLCLLINVTETRADMRQVVSELRLDEVKIIPFLVQSFEEQAAKETTGGNIVASYMAQLLGCLTISHEMNRRLVRQELGKYADHTVDPGDPNHGNPMVRLVAVLQEFLLFQSEAGVLTHATLVGLHHVLTHLMKENHISLPESEPKDFQAPVSPRV</sequence>
<dbReference type="AlphaFoldDB" id="A0A7S4LPU5"/>
<evidence type="ECO:0000256" key="1">
    <source>
        <dbReference type="SAM" id="MobiDB-lite"/>
    </source>
</evidence>
<feature type="compositionally biased region" description="Polar residues" evidence="1">
    <location>
        <begin position="104"/>
        <end position="128"/>
    </location>
</feature>
<feature type="compositionally biased region" description="Polar residues" evidence="1">
    <location>
        <begin position="15"/>
        <end position="26"/>
    </location>
</feature>
<proteinExistence type="predicted"/>
<dbReference type="InterPro" id="IPR016024">
    <property type="entry name" value="ARM-type_fold"/>
</dbReference>
<organism evidence="2">
    <name type="scientific">Eutreptiella gymnastica</name>
    <dbReference type="NCBI Taxonomy" id="73025"/>
    <lineage>
        <taxon>Eukaryota</taxon>
        <taxon>Discoba</taxon>
        <taxon>Euglenozoa</taxon>
        <taxon>Euglenida</taxon>
        <taxon>Spirocuta</taxon>
        <taxon>Euglenophyceae</taxon>
        <taxon>Eutreptiales</taxon>
        <taxon>Eutreptiaceae</taxon>
        <taxon>Eutreptiella</taxon>
    </lineage>
</organism>
<evidence type="ECO:0000313" key="2">
    <source>
        <dbReference type="EMBL" id="CAE0842782.1"/>
    </source>
</evidence>
<feature type="region of interest" description="Disordered" evidence="1">
    <location>
        <begin position="104"/>
        <end position="133"/>
    </location>
</feature>